<evidence type="ECO:0000313" key="2">
    <source>
        <dbReference type="Proteomes" id="UP000749559"/>
    </source>
</evidence>
<keyword evidence="2" id="KW-1185">Reference proteome</keyword>
<name>A0A8S4NZP1_OWEFU</name>
<sequence length="201" mass="23225">DALPLKNPFPLLKSPKVLSSDVVGAFAANKPSYVREDWRLNSTFNMGFMLFRYTLITGMFWEELDAFLFDTKLNKTHAIIYSDQGIINSLLHTMSLTLRKTALQFCLTLPKQCFNGIYQGTGSSDLKVTAFPEQITCRRTCKTRTNLHNVTIWHPQSKGTEKNIVWFLRPDWQFKVKNSNATGIDFLKELTDFTKFDLRHF</sequence>
<dbReference type="EMBL" id="CAIIXF020000006">
    <property type="protein sequence ID" value="CAH1786052.1"/>
    <property type="molecule type" value="Genomic_DNA"/>
</dbReference>
<organism evidence="1 2">
    <name type="scientific">Owenia fusiformis</name>
    <name type="common">Polychaete worm</name>
    <dbReference type="NCBI Taxonomy" id="6347"/>
    <lineage>
        <taxon>Eukaryota</taxon>
        <taxon>Metazoa</taxon>
        <taxon>Spiralia</taxon>
        <taxon>Lophotrochozoa</taxon>
        <taxon>Annelida</taxon>
        <taxon>Polychaeta</taxon>
        <taxon>Sedentaria</taxon>
        <taxon>Canalipalpata</taxon>
        <taxon>Sabellida</taxon>
        <taxon>Oweniida</taxon>
        <taxon>Oweniidae</taxon>
        <taxon>Owenia</taxon>
    </lineage>
</organism>
<gene>
    <name evidence="1" type="ORF">OFUS_LOCUS12018</name>
</gene>
<accession>A0A8S4NZP1</accession>
<evidence type="ECO:0000313" key="1">
    <source>
        <dbReference type="EMBL" id="CAH1786052.1"/>
    </source>
</evidence>
<reference evidence="1" key="1">
    <citation type="submission" date="2022-03" db="EMBL/GenBank/DDBJ databases">
        <authorList>
            <person name="Martin C."/>
        </authorList>
    </citation>
    <scope>NUCLEOTIDE SEQUENCE</scope>
</reference>
<proteinExistence type="predicted"/>
<protein>
    <submittedName>
        <fullName evidence="1">Uncharacterized protein</fullName>
    </submittedName>
</protein>
<dbReference type="AlphaFoldDB" id="A0A8S4NZP1"/>
<feature type="non-terminal residue" evidence="1">
    <location>
        <position position="1"/>
    </location>
</feature>
<comment type="caution">
    <text evidence="1">The sequence shown here is derived from an EMBL/GenBank/DDBJ whole genome shotgun (WGS) entry which is preliminary data.</text>
</comment>
<dbReference type="Proteomes" id="UP000749559">
    <property type="component" value="Unassembled WGS sequence"/>
</dbReference>